<feature type="compositionally biased region" description="Basic and acidic residues" evidence="1">
    <location>
        <begin position="1"/>
        <end position="11"/>
    </location>
</feature>
<reference evidence="2" key="1">
    <citation type="submission" date="2021-02" db="EMBL/GenBank/DDBJ databases">
        <authorList>
            <person name="Nowell W R."/>
        </authorList>
    </citation>
    <scope>NUCLEOTIDE SEQUENCE</scope>
</reference>
<comment type="caution">
    <text evidence="2">The sequence shown here is derived from an EMBL/GenBank/DDBJ whole genome shotgun (WGS) entry which is preliminary data.</text>
</comment>
<feature type="non-terminal residue" evidence="2">
    <location>
        <position position="41"/>
    </location>
</feature>
<feature type="region of interest" description="Disordered" evidence="1">
    <location>
        <begin position="1"/>
        <end position="41"/>
    </location>
</feature>
<accession>A0A815YP95</accession>
<protein>
    <submittedName>
        <fullName evidence="2">Uncharacterized protein</fullName>
    </submittedName>
</protein>
<dbReference type="Proteomes" id="UP000663828">
    <property type="component" value="Unassembled WGS sequence"/>
</dbReference>
<dbReference type="AlphaFoldDB" id="A0A815YP95"/>
<keyword evidence="3" id="KW-1185">Reference proteome</keyword>
<dbReference type="EMBL" id="CAJNOR010005718">
    <property type="protein sequence ID" value="CAF1573714.1"/>
    <property type="molecule type" value="Genomic_DNA"/>
</dbReference>
<evidence type="ECO:0000313" key="3">
    <source>
        <dbReference type="Proteomes" id="UP000663828"/>
    </source>
</evidence>
<evidence type="ECO:0000256" key="1">
    <source>
        <dbReference type="SAM" id="MobiDB-lite"/>
    </source>
</evidence>
<gene>
    <name evidence="2" type="ORF">XAT740_LOCUS44734</name>
</gene>
<sequence>MTDRFEMDLVSDRTSSSSSKSRRSYSQRNVSTLQHELTKNR</sequence>
<organism evidence="2 3">
    <name type="scientific">Adineta ricciae</name>
    <name type="common">Rotifer</name>
    <dbReference type="NCBI Taxonomy" id="249248"/>
    <lineage>
        <taxon>Eukaryota</taxon>
        <taxon>Metazoa</taxon>
        <taxon>Spiralia</taxon>
        <taxon>Gnathifera</taxon>
        <taxon>Rotifera</taxon>
        <taxon>Eurotatoria</taxon>
        <taxon>Bdelloidea</taxon>
        <taxon>Adinetida</taxon>
        <taxon>Adinetidae</taxon>
        <taxon>Adineta</taxon>
    </lineage>
</organism>
<proteinExistence type="predicted"/>
<name>A0A815YP95_ADIRI</name>
<evidence type="ECO:0000313" key="2">
    <source>
        <dbReference type="EMBL" id="CAF1573714.1"/>
    </source>
</evidence>